<evidence type="ECO:0000256" key="5">
    <source>
        <dbReference type="ARBA" id="ARBA00023136"/>
    </source>
</evidence>
<evidence type="ECO:0000256" key="4">
    <source>
        <dbReference type="ARBA" id="ARBA00022989"/>
    </source>
</evidence>
<evidence type="ECO:0000256" key="10">
    <source>
        <dbReference type="SAM" id="MobiDB-lite"/>
    </source>
</evidence>
<dbReference type="PANTHER" id="PTHR35518">
    <property type="entry name" value="MAINTENANCE OF TELOMOERE CAPPING"/>
    <property type="match status" value="1"/>
</dbReference>
<evidence type="ECO:0000256" key="2">
    <source>
        <dbReference type="ARBA" id="ARBA00022692"/>
    </source>
</evidence>
<feature type="compositionally biased region" description="Acidic residues" evidence="10">
    <location>
        <begin position="415"/>
        <end position="427"/>
    </location>
</feature>
<dbReference type="Proteomes" id="UP000248349">
    <property type="component" value="Unassembled WGS sequence"/>
</dbReference>
<proteinExistence type="inferred from homology"/>
<dbReference type="InterPro" id="IPR051008">
    <property type="entry name" value="Telomere_Capping_Maintenance"/>
</dbReference>
<dbReference type="STRING" id="1450539.A0A318ZHZ2"/>
<dbReference type="OrthoDB" id="5573651at2759"/>
<evidence type="ECO:0000256" key="1">
    <source>
        <dbReference type="ARBA" id="ARBA00004479"/>
    </source>
</evidence>
<keyword evidence="5 11" id="KW-0472">Membrane</keyword>
<feature type="domain" description="MTC6 partial TIM-barrel" evidence="12">
    <location>
        <begin position="9"/>
        <end position="384"/>
    </location>
</feature>
<dbReference type="PANTHER" id="PTHR35518:SF2">
    <property type="entry name" value="MAINTENANCE OF TELOMERE CAPPING PROTEIN 6"/>
    <property type="match status" value="1"/>
</dbReference>
<dbReference type="RefSeq" id="XP_025430175.1">
    <property type="nucleotide sequence ID" value="XM_025573499.1"/>
</dbReference>
<keyword evidence="3" id="KW-0732">Signal</keyword>
<evidence type="ECO:0000313" key="14">
    <source>
        <dbReference type="Proteomes" id="UP000248349"/>
    </source>
</evidence>
<keyword evidence="6" id="KW-0325">Glycoprotein</keyword>
<evidence type="ECO:0000256" key="8">
    <source>
        <dbReference type="ARBA" id="ARBA00038159"/>
    </source>
</evidence>
<feature type="region of interest" description="Disordered" evidence="10">
    <location>
        <begin position="409"/>
        <end position="428"/>
    </location>
</feature>
<protein>
    <recommendedName>
        <fullName evidence="9">Maintenance of telomere capping protein 6</fullName>
    </recommendedName>
</protein>
<name>A0A318ZHZ2_9EURO</name>
<keyword evidence="14" id="KW-1185">Reference proteome</keyword>
<comment type="function">
    <text evidence="7">May be involved in telomere capping.</text>
</comment>
<evidence type="ECO:0000256" key="6">
    <source>
        <dbReference type="ARBA" id="ARBA00023180"/>
    </source>
</evidence>
<evidence type="ECO:0000313" key="13">
    <source>
        <dbReference type="EMBL" id="PYH44193.1"/>
    </source>
</evidence>
<comment type="subcellular location">
    <subcellularLocation>
        <location evidence="1">Membrane</location>
        <topology evidence="1">Single-pass type I membrane protein</topology>
    </subcellularLocation>
</comment>
<comment type="similarity">
    <text evidence="8">Belongs to the MTC6 family.</text>
</comment>
<accession>A0A318ZHZ2</accession>
<evidence type="ECO:0000256" key="11">
    <source>
        <dbReference type="SAM" id="Phobius"/>
    </source>
</evidence>
<dbReference type="AlphaFoldDB" id="A0A318ZHZ2"/>
<dbReference type="Pfam" id="PF25506">
    <property type="entry name" value="TIM-barrel_MTC6"/>
    <property type="match status" value="1"/>
</dbReference>
<evidence type="ECO:0000256" key="7">
    <source>
        <dbReference type="ARBA" id="ARBA00037703"/>
    </source>
</evidence>
<dbReference type="GO" id="GO:0016020">
    <property type="term" value="C:membrane"/>
    <property type="evidence" value="ECO:0007669"/>
    <property type="project" value="UniProtKB-SubCell"/>
</dbReference>
<gene>
    <name evidence="13" type="ORF">BP01DRAFT_342935</name>
</gene>
<feature type="transmembrane region" description="Helical" evidence="11">
    <location>
        <begin position="562"/>
        <end position="586"/>
    </location>
</feature>
<reference evidence="13 14" key="1">
    <citation type="submission" date="2016-12" db="EMBL/GenBank/DDBJ databases">
        <title>The genomes of Aspergillus section Nigri reveals drivers in fungal speciation.</title>
        <authorList>
            <consortium name="DOE Joint Genome Institute"/>
            <person name="Vesth T.C."/>
            <person name="Nybo J."/>
            <person name="Theobald S."/>
            <person name="Brandl J."/>
            <person name="Frisvad J.C."/>
            <person name="Nielsen K.F."/>
            <person name="Lyhne E.K."/>
            <person name="Kogle M.E."/>
            <person name="Kuo A."/>
            <person name="Riley R."/>
            <person name="Clum A."/>
            <person name="Nolan M."/>
            <person name="Lipzen A."/>
            <person name="Salamov A."/>
            <person name="Henrissat B."/>
            <person name="Wiebenga A."/>
            <person name="De Vries R.P."/>
            <person name="Grigoriev I.V."/>
            <person name="Mortensen U.H."/>
            <person name="Andersen M.R."/>
            <person name="Baker S.E."/>
        </authorList>
    </citation>
    <scope>NUCLEOTIDE SEQUENCE [LARGE SCALE GENOMIC DNA]</scope>
    <source>
        <strain evidence="13 14">JOP 1030-1</strain>
    </source>
</reference>
<dbReference type="EMBL" id="KZ821238">
    <property type="protein sequence ID" value="PYH44193.1"/>
    <property type="molecule type" value="Genomic_DNA"/>
</dbReference>
<sequence length="608" mass="65782">MKFDPDIVLNSTQSAVFLSERDVAGQIPLNFVTTSSVSLRAACFGNNIYDEDAAGRCISNLLTVGYRRLIVDLYWSTDARKWQLCPVSIPQDATVISISGTSSATATATATNAAQATVTAVASSSGSLLYELGSYRCTTKVDLDGLIDVLRGHFQRTNTELTAYIRFVSFNLHAAASAAHPDEAGSVVTGAQLPTGSETLSAIFDDQLSSYVYTPSELVSERANLNKSWFEVDDSYKPITDYFTIHEDAKGIQSTPDGWPCVKFVQLAREKRLLVEYAAVDPQLAEYDLFPAGSSSLIFPPYYLSSTISISVDSAGQLDTTCYYTPGATTVAEANSSWAISDYIPIPAISQDRNATIGDMAAVSVNLTACGLTPSLNDTLFNTTAADTIEPYEDLSLATSWAWSISQPADANADTQDDDDDDDDDDSAFASNDHCAVMDLSLGGHWRAVNCSVSRHAACRVGTSPFTWRLSPSAHSFADAYNHACPSNTSLSVPRTGIENSFLYHYLLTQTDTLDPTTTSESRREVWLDLNSLDVTSCWVTGGPDASCPYAADPGELERRTVLVAAIASIVICIIAALTLFVKCNANRRNSRRNKRLIKGWEYEGVPS</sequence>
<organism evidence="13 14">
    <name type="scientific">Aspergillus saccharolyticus JOP 1030-1</name>
    <dbReference type="NCBI Taxonomy" id="1450539"/>
    <lineage>
        <taxon>Eukaryota</taxon>
        <taxon>Fungi</taxon>
        <taxon>Dikarya</taxon>
        <taxon>Ascomycota</taxon>
        <taxon>Pezizomycotina</taxon>
        <taxon>Eurotiomycetes</taxon>
        <taxon>Eurotiomycetidae</taxon>
        <taxon>Eurotiales</taxon>
        <taxon>Aspergillaceae</taxon>
        <taxon>Aspergillus</taxon>
        <taxon>Aspergillus subgen. Circumdati</taxon>
    </lineage>
</organism>
<evidence type="ECO:0000256" key="9">
    <source>
        <dbReference type="ARBA" id="ARBA00039865"/>
    </source>
</evidence>
<dbReference type="InterPro" id="IPR057530">
    <property type="entry name" value="TIM-barrel_MTC6"/>
</dbReference>
<evidence type="ECO:0000259" key="12">
    <source>
        <dbReference type="Pfam" id="PF25506"/>
    </source>
</evidence>
<keyword evidence="4 11" id="KW-1133">Transmembrane helix</keyword>
<evidence type="ECO:0000256" key="3">
    <source>
        <dbReference type="ARBA" id="ARBA00022729"/>
    </source>
</evidence>
<keyword evidence="2 11" id="KW-0812">Transmembrane</keyword>
<dbReference type="GeneID" id="37074727"/>